<name>A0A8J3U4C2_9ACTN</name>
<dbReference type="Proteomes" id="UP000622547">
    <property type="component" value="Unassembled WGS sequence"/>
</dbReference>
<dbReference type="Pfam" id="PF08044">
    <property type="entry name" value="DUF1707"/>
    <property type="match status" value="1"/>
</dbReference>
<evidence type="ECO:0000313" key="3">
    <source>
        <dbReference type="EMBL" id="GII35834.1"/>
    </source>
</evidence>
<sequence length="190" mass="21140">MTEARLRDMSEPGVRASDADRDRVVQRLQRAFTEGRLTSEEMDERLESALTAASHGDLMAAVDGLPDELMDDVVELRSTGGSVKRAGEWRVPRLLRVDSTYGGVKLDLSEAVIEHPEIEIQLHVRHGSATILLPPGATADANEALSEWGSVTCKVPGRRRPGRLHVRIIGELTYGSLKVRHRRRWFGTPR</sequence>
<keyword evidence="4" id="KW-1185">Reference proteome</keyword>
<feature type="region of interest" description="Disordered" evidence="1">
    <location>
        <begin position="1"/>
        <end position="20"/>
    </location>
</feature>
<evidence type="ECO:0000259" key="2">
    <source>
        <dbReference type="Pfam" id="PF08044"/>
    </source>
</evidence>
<evidence type="ECO:0000256" key="1">
    <source>
        <dbReference type="SAM" id="MobiDB-lite"/>
    </source>
</evidence>
<evidence type="ECO:0000313" key="4">
    <source>
        <dbReference type="Proteomes" id="UP000622547"/>
    </source>
</evidence>
<reference evidence="3 4" key="1">
    <citation type="submission" date="2021-01" db="EMBL/GenBank/DDBJ databases">
        <title>Whole genome shotgun sequence of Planotetraspora phitsanulokensis NBRC 104273.</title>
        <authorList>
            <person name="Komaki H."/>
            <person name="Tamura T."/>
        </authorList>
    </citation>
    <scope>NUCLEOTIDE SEQUENCE [LARGE SCALE GENOMIC DNA]</scope>
    <source>
        <strain evidence="3 4">NBRC 104273</strain>
    </source>
</reference>
<dbReference type="RefSeq" id="WP_204071560.1">
    <property type="nucleotide sequence ID" value="NZ_BAABHI010000012.1"/>
</dbReference>
<dbReference type="InterPro" id="IPR012551">
    <property type="entry name" value="DUF1707_SHOCT-like"/>
</dbReference>
<organism evidence="3 4">
    <name type="scientific">Planotetraspora phitsanulokensis</name>
    <dbReference type="NCBI Taxonomy" id="575192"/>
    <lineage>
        <taxon>Bacteria</taxon>
        <taxon>Bacillati</taxon>
        <taxon>Actinomycetota</taxon>
        <taxon>Actinomycetes</taxon>
        <taxon>Streptosporangiales</taxon>
        <taxon>Streptosporangiaceae</taxon>
        <taxon>Planotetraspora</taxon>
    </lineage>
</organism>
<proteinExistence type="predicted"/>
<feature type="domain" description="DUF1707" evidence="2">
    <location>
        <begin position="14"/>
        <end position="66"/>
    </location>
</feature>
<dbReference type="PANTHER" id="PTHR40763">
    <property type="entry name" value="MEMBRANE PROTEIN-RELATED"/>
    <property type="match status" value="1"/>
</dbReference>
<comment type="caution">
    <text evidence="3">The sequence shown here is derived from an EMBL/GenBank/DDBJ whole genome shotgun (WGS) entry which is preliminary data.</text>
</comment>
<dbReference type="AlphaFoldDB" id="A0A8J3U4C2"/>
<dbReference type="EMBL" id="BOOP01000003">
    <property type="protein sequence ID" value="GII35834.1"/>
    <property type="molecule type" value="Genomic_DNA"/>
</dbReference>
<dbReference type="PANTHER" id="PTHR40763:SF5">
    <property type="entry name" value="MEMBRANE PROTEIN"/>
    <property type="match status" value="1"/>
</dbReference>
<feature type="compositionally biased region" description="Basic and acidic residues" evidence="1">
    <location>
        <begin position="1"/>
        <end position="10"/>
    </location>
</feature>
<protein>
    <recommendedName>
        <fullName evidence="2">DUF1707 domain-containing protein</fullName>
    </recommendedName>
</protein>
<gene>
    <name evidence="3" type="ORF">Pph01_08370</name>
</gene>
<accession>A0A8J3U4C2</accession>